<evidence type="ECO:0000313" key="1">
    <source>
        <dbReference type="Proteomes" id="UP000504612"/>
    </source>
</evidence>
<dbReference type="KEGG" id="nss:113426947"/>
<dbReference type="RefSeq" id="XP_026545179.1">
    <property type="nucleotide sequence ID" value="XM_026689394.1"/>
</dbReference>
<dbReference type="Proteomes" id="UP000504612">
    <property type="component" value="Unplaced"/>
</dbReference>
<accession>A0A6J1VYV3</accession>
<reference evidence="2" key="1">
    <citation type="submission" date="2025-08" db="UniProtKB">
        <authorList>
            <consortium name="RefSeq"/>
        </authorList>
    </citation>
    <scope>IDENTIFICATION</scope>
</reference>
<dbReference type="InterPro" id="IPR051771">
    <property type="entry name" value="FAM167_domain"/>
</dbReference>
<protein>
    <submittedName>
        <fullName evidence="2">Alanine and arginine-rich domain-containing protein</fullName>
    </submittedName>
</protein>
<dbReference type="GeneID" id="113426947"/>
<proteinExistence type="predicted"/>
<gene>
    <name evidence="2" type="primary">AARD</name>
</gene>
<evidence type="ECO:0000313" key="2">
    <source>
        <dbReference type="RefSeq" id="XP_026545179.1"/>
    </source>
</evidence>
<keyword evidence="1" id="KW-1185">Reference proteome</keyword>
<organism evidence="1 2">
    <name type="scientific">Notechis scutatus</name>
    <name type="common">mainland tiger snake</name>
    <dbReference type="NCBI Taxonomy" id="8663"/>
    <lineage>
        <taxon>Eukaryota</taxon>
        <taxon>Metazoa</taxon>
        <taxon>Chordata</taxon>
        <taxon>Craniata</taxon>
        <taxon>Vertebrata</taxon>
        <taxon>Euteleostomi</taxon>
        <taxon>Lepidosauria</taxon>
        <taxon>Squamata</taxon>
        <taxon>Bifurcata</taxon>
        <taxon>Unidentata</taxon>
        <taxon>Episquamata</taxon>
        <taxon>Toxicofera</taxon>
        <taxon>Serpentes</taxon>
        <taxon>Colubroidea</taxon>
        <taxon>Elapidae</taxon>
        <taxon>Hydrophiinae</taxon>
        <taxon>Notechis</taxon>
    </lineage>
</organism>
<dbReference type="PANTHER" id="PTHR32289">
    <property type="entry name" value="PROTEIN FAM167A"/>
    <property type="match status" value="1"/>
</dbReference>
<sequence length="120" mass="13907">MKPEEDEDMFSSFLLEDIKQRLLQAFQGQMTGVAITPVLSRPVEDTGRGRRAVPTQHLHWGHMEKGIAWLRIELLEMKFQNRKLAKTLLDLNMEIQRLRNEIDMPAALESKDLSFFGNPD</sequence>
<dbReference type="CTD" id="441376"/>
<dbReference type="PANTHER" id="PTHR32289:SF2">
    <property type="entry name" value="ALANINE AND ARGININE-RICH DOMAIN-CONTAINING PROTEIN"/>
    <property type="match status" value="1"/>
</dbReference>
<dbReference type="AlphaFoldDB" id="A0A6J1VYV3"/>
<name>A0A6J1VYV3_9SAUR</name>